<evidence type="ECO:0000313" key="2">
    <source>
        <dbReference type="EMBL" id="SOY53666.1"/>
    </source>
</evidence>
<gene>
    <name evidence="2" type="ORF">CBM2589_B30121</name>
</gene>
<dbReference type="EMBL" id="OFSP01000023">
    <property type="protein sequence ID" value="SOY53666.1"/>
    <property type="molecule type" value="Genomic_DNA"/>
</dbReference>
<dbReference type="AlphaFoldDB" id="A0A975X2I6"/>
<dbReference type="Proteomes" id="UP000256297">
    <property type="component" value="Chromosome CBM2589_b"/>
</dbReference>
<feature type="region of interest" description="Disordered" evidence="1">
    <location>
        <begin position="1"/>
        <end position="66"/>
    </location>
</feature>
<sequence>MRERVRVRAKRVNEVKDGGMPAPALTPCPSLASGRGEQTGSVRSWSAKKRRRGRAAPHDIPASGTG</sequence>
<feature type="compositionally biased region" description="Basic residues" evidence="1">
    <location>
        <begin position="46"/>
        <end position="55"/>
    </location>
</feature>
<name>A0A975X2I6_9BURK</name>
<comment type="caution">
    <text evidence="2">The sequence shown here is derived from an EMBL/GenBank/DDBJ whole genome shotgun (WGS) entry which is preliminary data.</text>
</comment>
<organism evidence="2 3">
    <name type="scientific">Cupriavidus taiwanensis</name>
    <dbReference type="NCBI Taxonomy" id="164546"/>
    <lineage>
        <taxon>Bacteria</taxon>
        <taxon>Pseudomonadati</taxon>
        <taxon>Pseudomonadota</taxon>
        <taxon>Betaproteobacteria</taxon>
        <taxon>Burkholderiales</taxon>
        <taxon>Burkholderiaceae</taxon>
        <taxon>Cupriavidus</taxon>
    </lineage>
</organism>
<accession>A0A975X2I6</accession>
<evidence type="ECO:0000256" key="1">
    <source>
        <dbReference type="SAM" id="MobiDB-lite"/>
    </source>
</evidence>
<feature type="compositionally biased region" description="Basic and acidic residues" evidence="1">
    <location>
        <begin position="1"/>
        <end position="17"/>
    </location>
</feature>
<protein>
    <submittedName>
        <fullName evidence="2">Uncharacterized protein</fullName>
    </submittedName>
</protein>
<evidence type="ECO:0000313" key="3">
    <source>
        <dbReference type="Proteomes" id="UP000256297"/>
    </source>
</evidence>
<proteinExistence type="predicted"/>
<reference evidence="2 3" key="1">
    <citation type="submission" date="2018-01" db="EMBL/GenBank/DDBJ databases">
        <authorList>
            <person name="Clerissi C."/>
        </authorList>
    </citation>
    <scope>NUCLEOTIDE SEQUENCE [LARGE SCALE GENOMIC DNA]</scope>
    <source>
        <strain evidence="2">Cupriavidus taiwanensis STM 3521</strain>
    </source>
</reference>